<sequence length="176" mass="20087">MLKRVKGRTGRMTDTKKLEELDWAYSPETKSHYPTSPSKGKRGRSYFQQVACSGRAKINENEWNIRGAENTVEIECDKGLPNLRPFALDPPLEDKSRSNRPDVPLREPQQGYKAHQPRLVGACHTESRPVHWTVLSPEQPNDTGIISLCIDLSSPYVLDMPLYSKLRGFLLWKLII</sequence>
<dbReference type="AlphaFoldDB" id="A0AAE0ZKK7"/>
<organism evidence="2 3">
    <name type="scientific">Elysia crispata</name>
    <name type="common">lettuce slug</name>
    <dbReference type="NCBI Taxonomy" id="231223"/>
    <lineage>
        <taxon>Eukaryota</taxon>
        <taxon>Metazoa</taxon>
        <taxon>Spiralia</taxon>
        <taxon>Lophotrochozoa</taxon>
        <taxon>Mollusca</taxon>
        <taxon>Gastropoda</taxon>
        <taxon>Heterobranchia</taxon>
        <taxon>Euthyneura</taxon>
        <taxon>Panpulmonata</taxon>
        <taxon>Sacoglossa</taxon>
        <taxon>Placobranchoidea</taxon>
        <taxon>Plakobranchidae</taxon>
        <taxon>Elysia</taxon>
    </lineage>
</organism>
<name>A0AAE0ZKK7_9GAST</name>
<keyword evidence="3" id="KW-1185">Reference proteome</keyword>
<proteinExistence type="predicted"/>
<reference evidence="2" key="1">
    <citation type="journal article" date="2023" name="G3 (Bethesda)">
        <title>A reference genome for the long-term kleptoplast-retaining sea slug Elysia crispata morphotype clarki.</title>
        <authorList>
            <person name="Eastman K.E."/>
            <person name="Pendleton A.L."/>
            <person name="Shaikh M.A."/>
            <person name="Suttiyut T."/>
            <person name="Ogas R."/>
            <person name="Tomko P."/>
            <person name="Gavelis G."/>
            <person name="Widhalm J.R."/>
            <person name="Wisecaver J.H."/>
        </authorList>
    </citation>
    <scope>NUCLEOTIDE SEQUENCE</scope>
    <source>
        <strain evidence="2">ECLA1</strain>
    </source>
</reference>
<dbReference type="EMBL" id="JAWDGP010003786">
    <property type="protein sequence ID" value="KAK3770905.1"/>
    <property type="molecule type" value="Genomic_DNA"/>
</dbReference>
<evidence type="ECO:0000313" key="2">
    <source>
        <dbReference type="EMBL" id="KAK3770905.1"/>
    </source>
</evidence>
<evidence type="ECO:0000256" key="1">
    <source>
        <dbReference type="SAM" id="MobiDB-lite"/>
    </source>
</evidence>
<feature type="compositionally biased region" description="Basic and acidic residues" evidence="1">
    <location>
        <begin position="11"/>
        <end position="20"/>
    </location>
</feature>
<feature type="region of interest" description="Disordered" evidence="1">
    <location>
        <begin position="87"/>
        <end position="111"/>
    </location>
</feature>
<comment type="caution">
    <text evidence="2">The sequence shown here is derived from an EMBL/GenBank/DDBJ whole genome shotgun (WGS) entry which is preliminary data.</text>
</comment>
<feature type="region of interest" description="Disordered" evidence="1">
    <location>
        <begin position="1"/>
        <end position="44"/>
    </location>
</feature>
<dbReference type="Proteomes" id="UP001283361">
    <property type="component" value="Unassembled WGS sequence"/>
</dbReference>
<evidence type="ECO:0000313" key="3">
    <source>
        <dbReference type="Proteomes" id="UP001283361"/>
    </source>
</evidence>
<feature type="compositionally biased region" description="Basic and acidic residues" evidence="1">
    <location>
        <begin position="92"/>
        <end position="105"/>
    </location>
</feature>
<protein>
    <submittedName>
        <fullName evidence="2">Uncharacterized protein</fullName>
    </submittedName>
</protein>
<gene>
    <name evidence="2" type="ORF">RRG08_036504</name>
</gene>
<accession>A0AAE0ZKK7</accession>